<protein>
    <recommendedName>
        <fullName evidence="2">Anti-CBASS protein Acb1-like N-terminal domain-containing protein</fullName>
    </recommendedName>
</protein>
<proteinExistence type="predicted"/>
<accession>A0A329E836</accession>
<evidence type="ECO:0000313" key="4">
    <source>
        <dbReference type="Proteomes" id="UP000248729"/>
    </source>
</evidence>
<feature type="region of interest" description="Disordered" evidence="1">
    <location>
        <begin position="413"/>
        <end position="446"/>
    </location>
</feature>
<dbReference type="Proteomes" id="UP000248729">
    <property type="component" value="Unassembled WGS sequence"/>
</dbReference>
<evidence type="ECO:0000259" key="2">
    <source>
        <dbReference type="Pfam" id="PF06381"/>
    </source>
</evidence>
<comment type="caution">
    <text evidence="3">The sequence shown here is derived from an EMBL/GenBank/DDBJ whole genome shotgun (WGS) entry which is preliminary data.</text>
</comment>
<evidence type="ECO:0000256" key="1">
    <source>
        <dbReference type="SAM" id="MobiDB-lite"/>
    </source>
</evidence>
<dbReference type="Pfam" id="PF06381">
    <property type="entry name" value="Phage_portal_3"/>
    <property type="match status" value="1"/>
</dbReference>
<organism evidence="3 4">
    <name type="scientific">Vibrio diazotrophicus</name>
    <dbReference type="NCBI Taxonomy" id="685"/>
    <lineage>
        <taxon>Bacteria</taxon>
        <taxon>Pseudomonadati</taxon>
        <taxon>Pseudomonadota</taxon>
        <taxon>Gammaproteobacteria</taxon>
        <taxon>Vibrionales</taxon>
        <taxon>Vibrionaceae</taxon>
        <taxon>Vibrio</taxon>
    </lineage>
</organism>
<gene>
    <name evidence="3" type="ORF">DET48_11435</name>
</gene>
<dbReference type="EMBL" id="QLTR01000014">
    <property type="protein sequence ID" value="RAS62641.1"/>
    <property type="molecule type" value="Genomic_DNA"/>
</dbReference>
<dbReference type="RefSeq" id="WP_112404086.1">
    <property type="nucleotide sequence ID" value="NZ_QLTR01000014.1"/>
</dbReference>
<reference evidence="3 4" key="1">
    <citation type="submission" date="2018-06" db="EMBL/GenBank/DDBJ databases">
        <title>Freshwater and sediment microbial communities from various areas in North America, analyzing microbe dynamics in response to fracking.</title>
        <authorList>
            <person name="Lamendella R."/>
        </authorList>
    </citation>
    <scope>NUCLEOTIDE SEQUENCE [LARGE SCALE GENOMIC DNA]</scope>
    <source>
        <strain evidence="3 4">99A</strain>
    </source>
</reference>
<feature type="domain" description="Anti-CBASS protein Acb1-like N-terminal" evidence="2">
    <location>
        <begin position="61"/>
        <end position="405"/>
    </location>
</feature>
<sequence length="446" mass="50073">MSDKIQMAVNHALHLRANSYQNDAVAAARAALINPMGMDHKRSSAWYEYGWKEQLDFSDLYNAYRRGGLAFSAVNKLISRCWSSFPQVIEGEEQDESKKETAWEKSNKTILTKKLWKAFSEADKRRLVGRYAAILIHFRDSKKWHEPVDKGRGIAKFTVAWANCIKPKSYESDLNSEAYGEPTAWSYTATLPNGGKKVFDVHPDRVFILGDYTLDAIGFLEPGYNALTNIEKVEGGSGESFLKNAARQLNINFDREIDFNHLASLYGVSVEELQDKFNEVAKEINRGNDVLMSTQGATVTPLVANTPDPTPPYDINLQTFSSSVDIPGRILVGNQQAERSSTEDNKYFNARCQSRREMELSGEVEELVEKLTNLGTIKPISEFTVVWDDLNESTQVEKLEQAEKMSVINDKATSTGAPIFDDNEIRTAAGYEPIKEGDPLPDEEPD</sequence>
<dbReference type="AlphaFoldDB" id="A0A329E836"/>
<name>A0A329E836_VIBDI</name>
<evidence type="ECO:0000313" key="3">
    <source>
        <dbReference type="EMBL" id="RAS62641.1"/>
    </source>
</evidence>
<dbReference type="InterPro" id="IPR024459">
    <property type="entry name" value="Acb1-like_N"/>
</dbReference>